<name>A0A328DIS0_9ASTE</name>
<dbReference type="SUPFAM" id="SSF117281">
    <property type="entry name" value="Kelch motif"/>
    <property type="match status" value="1"/>
</dbReference>
<accession>A0A328DIS0</accession>
<sequence>METMTEPSFGTYPGPDDDELCFKFDHDMMKSRADEKKPCLVNRLPSDAWEKWCKDGGVICFAIQSRDLLKVFFADTRDSSVYHVTDFDCIQFFGMKQRARQLNCVLLGSKIYIIGCPSGFGCSNAVFYCDVAATQQYSSSSPEGYDWIPGPRFNSPKPLPYAFTLARKLYVISSPGTEKWGFQPDLYSYHPFEVLTPDCDGWKVLRSPASWWVRSDTLRISFHTVIGDSKILLFDAVHGSCLMYNAKCDVWKRISFPSDTHHPFHKWQFCGPSFHLLEENANGVVLDPIRGDSMINFLSMDFESFPVHFDKGLSSYLPWRELLKPLRWSLFQLKDKKYFIILGFTDCHSKCSVMLGTFDLEDGCDVSNAAKLCEMAADSYDDTKRLKMTEYRLTNFEVRLTPLTDRTFTHCVVK</sequence>
<evidence type="ECO:0000313" key="1">
    <source>
        <dbReference type="EMBL" id="RAL43933.1"/>
    </source>
</evidence>
<comment type="caution">
    <text evidence="1">The sequence shown here is derived from an EMBL/GenBank/DDBJ whole genome shotgun (WGS) entry which is preliminary data.</text>
</comment>
<gene>
    <name evidence="1" type="ORF">DM860_014069</name>
</gene>
<protein>
    <submittedName>
        <fullName evidence="1">Uncharacterized protein</fullName>
    </submittedName>
</protein>
<dbReference type="Proteomes" id="UP000249390">
    <property type="component" value="Unassembled WGS sequence"/>
</dbReference>
<dbReference type="EMBL" id="NQVE01000150">
    <property type="protein sequence ID" value="RAL43933.1"/>
    <property type="molecule type" value="Genomic_DNA"/>
</dbReference>
<reference evidence="1 2" key="1">
    <citation type="submission" date="2018-06" db="EMBL/GenBank/DDBJ databases">
        <title>The Genome of Cuscuta australis (Dodder) Provides Insight into the Evolution of Plant Parasitism.</title>
        <authorList>
            <person name="Liu H."/>
        </authorList>
    </citation>
    <scope>NUCLEOTIDE SEQUENCE [LARGE SCALE GENOMIC DNA]</scope>
    <source>
        <strain evidence="2">cv. Yunnan</strain>
        <tissue evidence="1">Vines</tissue>
    </source>
</reference>
<organism evidence="1 2">
    <name type="scientific">Cuscuta australis</name>
    <dbReference type="NCBI Taxonomy" id="267555"/>
    <lineage>
        <taxon>Eukaryota</taxon>
        <taxon>Viridiplantae</taxon>
        <taxon>Streptophyta</taxon>
        <taxon>Embryophyta</taxon>
        <taxon>Tracheophyta</taxon>
        <taxon>Spermatophyta</taxon>
        <taxon>Magnoliopsida</taxon>
        <taxon>eudicotyledons</taxon>
        <taxon>Gunneridae</taxon>
        <taxon>Pentapetalae</taxon>
        <taxon>asterids</taxon>
        <taxon>lamiids</taxon>
        <taxon>Solanales</taxon>
        <taxon>Convolvulaceae</taxon>
        <taxon>Cuscuteae</taxon>
        <taxon>Cuscuta</taxon>
        <taxon>Cuscuta subgen. Grammica</taxon>
        <taxon>Cuscuta sect. Cleistogrammica</taxon>
    </lineage>
</organism>
<dbReference type="AlphaFoldDB" id="A0A328DIS0"/>
<dbReference type="Gene3D" id="2.120.10.80">
    <property type="entry name" value="Kelch-type beta propeller"/>
    <property type="match status" value="1"/>
</dbReference>
<proteinExistence type="predicted"/>
<dbReference type="InterPro" id="IPR015915">
    <property type="entry name" value="Kelch-typ_b-propeller"/>
</dbReference>
<evidence type="ECO:0000313" key="2">
    <source>
        <dbReference type="Proteomes" id="UP000249390"/>
    </source>
</evidence>
<keyword evidence="2" id="KW-1185">Reference proteome</keyword>